<keyword evidence="1" id="KW-0812">Transmembrane</keyword>
<feature type="transmembrane region" description="Helical" evidence="1">
    <location>
        <begin position="45"/>
        <end position="65"/>
    </location>
</feature>
<accession>A0ABT5XDR2</accession>
<reference evidence="2 3" key="1">
    <citation type="submission" date="2023-03" db="EMBL/GenBank/DDBJ databases">
        <title>Whole genome sequencing of Methanotrichaceae archaeon M04Ac.</title>
        <authorList>
            <person name="Khomyakova M.A."/>
            <person name="Merkel A.Y."/>
            <person name="Slobodkin A.I."/>
        </authorList>
    </citation>
    <scope>NUCLEOTIDE SEQUENCE [LARGE SCALE GENOMIC DNA]</scope>
    <source>
        <strain evidence="2 3">M04Ac</strain>
    </source>
</reference>
<evidence type="ECO:0000256" key="1">
    <source>
        <dbReference type="SAM" id="Phobius"/>
    </source>
</evidence>
<sequence length="140" mass="14744">MDADYSKETGRILGIGASILGAAALAVGLLEIFGGWGGAIPEDQFGGLVLMVTAAAYLLGVKGAVSGRYEGLSFIVGGLFLTAVFGVLYLLTAGAEALMYLLGEAEAFPGIFDLRPEFWIFLLSLPLARRVRRLLAGMAW</sequence>
<dbReference type="RefSeq" id="WP_316968502.1">
    <property type="nucleotide sequence ID" value="NZ_JARFPL010000010.1"/>
</dbReference>
<organism evidence="2 3">
    <name type="scientific">Candidatus Methanocrinis alkalitolerans</name>
    <dbReference type="NCBI Taxonomy" id="3033395"/>
    <lineage>
        <taxon>Archaea</taxon>
        <taxon>Methanobacteriati</taxon>
        <taxon>Methanobacteriota</taxon>
        <taxon>Stenosarchaea group</taxon>
        <taxon>Methanomicrobia</taxon>
        <taxon>Methanotrichales</taxon>
        <taxon>Methanotrichaceae</taxon>
        <taxon>Methanocrinis</taxon>
    </lineage>
</organism>
<proteinExistence type="predicted"/>
<feature type="transmembrane region" description="Helical" evidence="1">
    <location>
        <begin position="72"/>
        <end position="95"/>
    </location>
</feature>
<dbReference type="EMBL" id="JARFPL010000010">
    <property type="protein sequence ID" value="MDF0592795.1"/>
    <property type="molecule type" value="Genomic_DNA"/>
</dbReference>
<keyword evidence="1" id="KW-0472">Membrane</keyword>
<evidence type="ECO:0000313" key="3">
    <source>
        <dbReference type="Proteomes" id="UP001215956"/>
    </source>
</evidence>
<evidence type="ECO:0000313" key="2">
    <source>
        <dbReference type="EMBL" id="MDF0592795.1"/>
    </source>
</evidence>
<feature type="transmembrane region" description="Helical" evidence="1">
    <location>
        <begin position="12"/>
        <end position="33"/>
    </location>
</feature>
<protein>
    <submittedName>
        <fullName evidence="2">Uncharacterized protein</fullName>
    </submittedName>
</protein>
<name>A0ABT5XDR2_9EURY</name>
<gene>
    <name evidence="2" type="ORF">P0O24_04280</name>
</gene>
<dbReference type="Proteomes" id="UP001215956">
    <property type="component" value="Unassembled WGS sequence"/>
</dbReference>
<keyword evidence="1" id="KW-1133">Transmembrane helix</keyword>
<keyword evidence="3" id="KW-1185">Reference proteome</keyword>
<comment type="caution">
    <text evidence="2">The sequence shown here is derived from an EMBL/GenBank/DDBJ whole genome shotgun (WGS) entry which is preliminary data.</text>
</comment>